<feature type="transmembrane region" description="Helical" evidence="11">
    <location>
        <begin position="280"/>
        <end position="297"/>
    </location>
</feature>
<dbReference type="PROSITE" id="PS00211">
    <property type="entry name" value="ABC_TRANSPORTER_1"/>
    <property type="match status" value="1"/>
</dbReference>
<feature type="transmembrane region" description="Helical" evidence="11">
    <location>
        <begin position="30"/>
        <end position="54"/>
    </location>
</feature>
<evidence type="ECO:0000256" key="8">
    <source>
        <dbReference type="ARBA" id="ARBA00023136"/>
    </source>
</evidence>
<dbReference type="EMBL" id="CP054929">
    <property type="protein sequence ID" value="QKW50035.1"/>
    <property type="molecule type" value="Genomic_DNA"/>
</dbReference>
<evidence type="ECO:0000256" key="10">
    <source>
        <dbReference type="SAM" id="MobiDB-lite"/>
    </source>
</evidence>
<evidence type="ECO:0000256" key="6">
    <source>
        <dbReference type="ARBA" id="ARBA00022840"/>
    </source>
</evidence>
<feature type="transmembrane region" description="Helical" evidence="11">
    <location>
        <begin position="995"/>
        <end position="1013"/>
    </location>
</feature>
<feature type="transmembrane region" description="Helical" evidence="11">
    <location>
        <begin position="1105"/>
        <end position="1123"/>
    </location>
</feature>
<keyword evidence="2" id="KW-0813">Transport</keyword>
<feature type="region of interest" description="Disordered" evidence="10">
    <location>
        <begin position="775"/>
        <end position="804"/>
    </location>
</feature>
<feature type="region of interest" description="Disordered" evidence="10">
    <location>
        <begin position="355"/>
        <end position="395"/>
    </location>
</feature>
<feature type="transmembrane region" description="Helical" evidence="11">
    <location>
        <begin position="139"/>
        <end position="160"/>
    </location>
</feature>
<evidence type="ECO:0000256" key="9">
    <source>
        <dbReference type="ARBA" id="ARBA00061644"/>
    </source>
</evidence>
<dbReference type="RefSeq" id="WP_176161770.1">
    <property type="nucleotide sequence ID" value="NZ_CP054929.1"/>
</dbReference>
<feature type="compositionally biased region" description="Low complexity" evidence="10">
    <location>
        <begin position="635"/>
        <end position="644"/>
    </location>
</feature>
<feature type="transmembrane region" description="Helical" evidence="11">
    <location>
        <begin position="888"/>
        <end position="909"/>
    </location>
</feature>
<dbReference type="InterPro" id="IPR011527">
    <property type="entry name" value="ABC1_TM_dom"/>
</dbReference>
<comment type="similarity">
    <text evidence="9">Belongs to the ABC transporter superfamily. Lipid exporter (TC 3.A.1.106) family.</text>
</comment>
<dbReference type="InterPro" id="IPR003439">
    <property type="entry name" value="ABC_transporter-like_ATP-bd"/>
</dbReference>
<dbReference type="GO" id="GO:0016887">
    <property type="term" value="F:ATP hydrolysis activity"/>
    <property type="evidence" value="ECO:0007669"/>
    <property type="project" value="InterPro"/>
</dbReference>
<gene>
    <name evidence="14" type="ORF">HUT08_11285</name>
</gene>
<dbReference type="SUPFAM" id="SSF90123">
    <property type="entry name" value="ABC transporter transmembrane region"/>
    <property type="match status" value="2"/>
</dbReference>
<evidence type="ECO:0000256" key="3">
    <source>
        <dbReference type="ARBA" id="ARBA00022475"/>
    </source>
</evidence>
<feature type="compositionally biased region" description="Low complexity" evidence="10">
    <location>
        <begin position="368"/>
        <end position="377"/>
    </location>
</feature>
<feature type="transmembrane region" description="Helical" evidence="11">
    <location>
        <begin position="166"/>
        <end position="183"/>
    </location>
</feature>
<dbReference type="InterPro" id="IPR027417">
    <property type="entry name" value="P-loop_NTPase"/>
</dbReference>
<keyword evidence="4 11" id="KW-0812">Transmembrane</keyword>
<evidence type="ECO:0000256" key="4">
    <source>
        <dbReference type="ARBA" id="ARBA00022692"/>
    </source>
</evidence>
<reference evidence="14 15" key="1">
    <citation type="submission" date="2020-06" db="EMBL/GenBank/DDBJ databases">
        <title>Genome mining for natural products.</title>
        <authorList>
            <person name="Zhang B."/>
            <person name="Shi J."/>
            <person name="Ge H."/>
        </authorList>
    </citation>
    <scope>NUCLEOTIDE SEQUENCE [LARGE SCALE GENOMIC DNA]</scope>
    <source>
        <strain evidence="14 15">NA00687</strain>
    </source>
</reference>
<feature type="region of interest" description="Disordered" evidence="10">
    <location>
        <begin position="616"/>
        <end position="644"/>
    </location>
</feature>
<dbReference type="FunFam" id="1.20.1560.10:FF:000065">
    <property type="entry name" value="ABC transporter ATP-binding protein/permease"/>
    <property type="match status" value="1"/>
</dbReference>
<accession>A0A7H8N6I0</accession>
<evidence type="ECO:0000256" key="1">
    <source>
        <dbReference type="ARBA" id="ARBA00004651"/>
    </source>
</evidence>
<feature type="domain" description="ABC transmembrane type-1" evidence="13">
    <location>
        <begin position="856"/>
        <end position="1138"/>
    </location>
</feature>
<feature type="domain" description="ABC transporter" evidence="12">
    <location>
        <begin position="379"/>
        <end position="613"/>
    </location>
</feature>
<dbReference type="FunFam" id="3.40.50.300:FF:000299">
    <property type="entry name" value="ABC transporter ATP-binding protein/permease"/>
    <property type="match status" value="1"/>
</dbReference>
<feature type="domain" description="ABC transporter" evidence="12">
    <location>
        <begin position="1172"/>
        <end position="1409"/>
    </location>
</feature>
<dbReference type="Gene3D" id="3.40.50.300">
    <property type="entry name" value="P-loop containing nucleotide triphosphate hydrolases"/>
    <property type="match status" value="2"/>
</dbReference>
<keyword evidence="7 11" id="KW-1133">Transmembrane helix</keyword>
<dbReference type="FunFam" id="1.20.1560.10:FF:000099">
    <property type="entry name" value="ABC transporter ATP-binding protein/permease"/>
    <property type="match status" value="1"/>
</dbReference>
<evidence type="ECO:0000259" key="12">
    <source>
        <dbReference type="PROSITE" id="PS50893"/>
    </source>
</evidence>
<feature type="domain" description="ABC transmembrane type-1" evidence="13">
    <location>
        <begin position="31"/>
        <end position="311"/>
    </location>
</feature>
<feature type="region of interest" description="Disordered" evidence="10">
    <location>
        <begin position="664"/>
        <end position="714"/>
    </location>
</feature>
<dbReference type="Pfam" id="PF00005">
    <property type="entry name" value="ABC_tran"/>
    <property type="match status" value="2"/>
</dbReference>
<keyword evidence="5" id="KW-0547">Nucleotide-binding</keyword>
<dbReference type="GO" id="GO:0015421">
    <property type="term" value="F:ABC-type oligopeptide transporter activity"/>
    <property type="evidence" value="ECO:0007669"/>
    <property type="project" value="TreeGrafter"/>
</dbReference>
<dbReference type="GO" id="GO:0005524">
    <property type="term" value="F:ATP binding"/>
    <property type="evidence" value="ECO:0007669"/>
    <property type="project" value="UniProtKB-KW"/>
</dbReference>
<keyword evidence="3" id="KW-1003">Cell membrane</keyword>
<evidence type="ECO:0000256" key="2">
    <source>
        <dbReference type="ARBA" id="ARBA00022448"/>
    </source>
</evidence>
<protein>
    <submittedName>
        <fullName evidence="14">ABC transporter ATP-binding protein</fullName>
    </submittedName>
</protein>
<feature type="transmembrane region" description="Helical" evidence="11">
    <location>
        <begin position="1074"/>
        <end position="1099"/>
    </location>
</feature>
<dbReference type="InterPro" id="IPR039421">
    <property type="entry name" value="Type_1_exporter"/>
</dbReference>
<dbReference type="GO" id="GO:0005886">
    <property type="term" value="C:plasma membrane"/>
    <property type="evidence" value="ECO:0007669"/>
    <property type="project" value="UniProtKB-SubCell"/>
</dbReference>
<dbReference type="Gene3D" id="1.20.1560.10">
    <property type="entry name" value="ABC transporter type 1, transmembrane domain"/>
    <property type="match status" value="2"/>
</dbReference>
<sequence>MTATAATTSAGQEGWARRLTRYCWRYRRNVVLALGASLAGMAVTALVPLVPKLIIDDVIVAGDRPLAPWAALLVVAALAVYGLTYLRRFYGGRLALDVQHDLRTEMFQSISRLDGRRQDELSTGQVLGRGTSDLQLVQGLLFMLPMMIGNVLLFIISLVVMVVLSPLLTVVALAVAPALWFIASRSRDRLFPATWYAQGQAAAVAGVVEGAVTGVRVVKGFGQEEQETGKLRQVSRRLFAARMRTIRLNSRYTPALQAVPALGQVAMLALGGWMATRGEITLGTFVAFSTYLAQLVGPVRMLTMMLTVGQQARAGVERVFELIDTEPGIAERPDARQLPADAPATVEFDHVTFGYGATEGAPGEDPSAAGATAGDPNAAKETDPDAPGPGPRPVLRDVSLRIEPGETLAVVGASGSGKSTLSLLLPRFYDVSGGAVRIGGHDVRDLTFDSLRAAIGLVPENSFLFSDSVRENIAYGLPEATDEQVRTAARAAQADGFISELPDGYATKVGEQGLTLSGGQRQRIALARAILTDPRLLVLDDATSAVDARVEHEIHEALRGVMAGRTTLLIAHRQSTLALADRIAVLDRGHLVDVGTHDELTERCALYRRLLTDPDELGDVPRDAAGRGVRGPGPDGAAPGARGSAIAGAFGGEAAAAGLLLPADRPAARPSGATGPDSDLDGDPDGREAGRHGSHHRTAQRRAATGASAERIPDADADFRLAEEIEEISEISAAETASGNIPAAHADAVGRARLERAAAGTVTPELWVRKDDAPRTAVDADTPATPGAGKGPAPAAPPATTAGAMAGMPATPELLAKVAALPPATDTPGVDERSATRAESNYGLRQLLRGFGKPLALCLLLVSVDALAGLLLPVLIRHGIDEGVQEMALNAVWAASGLALLVVLVQWAAQVGETRMTGRTGERVLYSLRVKIFAQLQRLGLDYYERELSGKVMTRMTTDVDALSTFLQTGLVTALVSLLTFFGILVALLVIDVELALVVFATLPLLVIGTVFFRRQSVKAYELARDRVSAVNADLQENVAGLRIVQAFRREESGRQRFAERSDAYRQARVRGQWLISIYFPFVQLLSSVAAALVLIVGAGRVSDGTLTAGALVAYLLYIDLFFAPVQQLSQVFDGYQQATVSLRRVQELLREPTTTPLAQQPREVRELRGDIAFEDVSFHYGPADQPEEALSGVNLRIPAGQTVAFVGETGAGKSTLVKLVARFYDPSAGRVTVDGVDLRQLDLAGYRHRLGVVPQESYLFPGTVRDAIAYGRPTASDAEVEAAARAVGAHDMIALLDGGYLHEVTERGRNLSAGQRQLIALARAELVDPDVLLLDEATAALDLATEALVNQATDRLVGQRTTLVVAHRLTTAARADRVVVLHDGRVVEDGTHEELLALGGRYARLWHAFTGSDMATAGVLG</sequence>
<evidence type="ECO:0000313" key="15">
    <source>
        <dbReference type="Proteomes" id="UP000509303"/>
    </source>
</evidence>
<evidence type="ECO:0000256" key="7">
    <source>
        <dbReference type="ARBA" id="ARBA00022989"/>
    </source>
</evidence>
<evidence type="ECO:0000256" key="11">
    <source>
        <dbReference type="SAM" id="Phobius"/>
    </source>
</evidence>
<feature type="transmembrane region" description="Helical" evidence="11">
    <location>
        <begin position="66"/>
        <end position="86"/>
    </location>
</feature>
<organism evidence="14 15">
    <name type="scientific">Streptomyces buecherae</name>
    <dbReference type="NCBI Taxonomy" id="2763006"/>
    <lineage>
        <taxon>Bacteria</taxon>
        <taxon>Bacillati</taxon>
        <taxon>Actinomycetota</taxon>
        <taxon>Actinomycetes</taxon>
        <taxon>Kitasatosporales</taxon>
        <taxon>Streptomycetaceae</taxon>
        <taxon>Streptomyces</taxon>
    </lineage>
</organism>
<dbReference type="PROSITE" id="PS50929">
    <property type="entry name" value="ABC_TM1F"/>
    <property type="match status" value="2"/>
</dbReference>
<dbReference type="PROSITE" id="PS50893">
    <property type="entry name" value="ABC_TRANSPORTER_2"/>
    <property type="match status" value="2"/>
</dbReference>
<dbReference type="Pfam" id="PF00664">
    <property type="entry name" value="ABC_membrane"/>
    <property type="match status" value="2"/>
</dbReference>
<name>A0A7H8N6I0_9ACTN</name>
<proteinExistence type="inferred from homology"/>
<dbReference type="PANTHER" id="PTHR43394">
    <property type="entry name" value="ATP-DEPENDENT PERMEASE MDL1, MITOCHONDRIAL"/>
    <property type="match status" value="1"/>
</dbReference>
<feature type="transmembrane region" description="Helical" evidence="11">
    <location>
        <begin position="252"/>
        <end position="274"/>
    </location>
</feature>
<evidence type="ECO:0000256" key="5">
    <source>
        <dbReference type="ARBA" id="ARBA00022741"/>
    </source>
</evidence>
<dbReference type="SUPFAM" id="SSF52540">
    <property type="entry name" value="P-loop containing nucleoside triphosphate hydrolases"/>
    <property type="match status" value="2"/>
</dbReference>
<keyword evidence="8 11" id="KW-0472">Membrane</keyword>
<dbReference type="InterPro" id="IPR017871">
    <property type="entry name" value="ABC_transporter-like_CS"/>
</dbReference>
<keyword evidence="15" id="KW-1185">Reference proteome</keyword>
<evidence type="ECO:0000259" key="13">
    <source>
        <dbReference type="PROSITE" id="PS50929"/>
    </source>
</evidence>
<dbReference type="PANTHER" id="PTHR43394:SF1">
    <property type="entry name" value="ATP-BINDING CASSETTE SUB-FAMILY B MEMBER 10, MITOCHONDRIAL"/>
    <property type="match status" value="1"/>
</dbReference>
<dbReference type="InterPro" id="IPR003593">
    <property type="entry name" value="AAA+_ATPase"/>
</dbReference>
<feature type="transmembrane region" description="Helical" evidence="11">
    <location>
        <begin position="965"/>
        <end position="989"/>
    </location>
</feature>
<feature type="transmembrane region" description="Helical" evidence="11">
    <location>
        <begin position="855"/>
        <end position="876"/>
    </location>
</feature>
<comment type="subcellular location">
    <subcellularLocation>
        <location evidence="1">Cell membrane</location>
        <topology evidence="1">Multi-pass membrane protein</topology>
    </subcellularLocation>
</comment>
<dbReference type="SMART" id="SM00382">
    <property type="entry name" value="AAA"/>
    <property type="match status" value="2"/>
</dbReference>
<keyword evidence="6 14" id="KW-0067">ATP-binding</keyword>
<dbReference type="CDD" id="cd18543">
    <property type="entry name" value="ABC_6TM_Rv0194_D1_like"/>
    <property type="match status" value="1"/>
</dbReference>
<dbReference type="Proteomes" id="UP000509303">
    <property type="component" value="Chromosome"/>
</dbReference>
<dbReference type="InterPro" id="IPR036640">
    <property type="entry name" value="ABC1_TM_sf"/>
</dbReference>
<evidence type="ECO:0000313" key="14">
    <source>
        <dbReference type="EMBL" id="QKW50035.1"/>
    </source>
</evidence>
<dbReference type="CDD" id="cd18546">
    <property type="entry name" value="ABC_6TM_Rv0194_D2_like"/>
    <property type="match status" value="1"/>
</dbReference>
<feature type="compositionally biased region" description="Low complexity" evidence="10">
    <location>
        <begin position="782"/>
        <end position="804"/>
    </location>
</feature>